<dbReference type="PANTHER" id="PTHR43798">
    <property type="entry name" value="MONOACYLGLYCEROL LIPASE"/>
    <property type="match status" value="1"/>
</dbReference>
<name>A0A645GBL4_9ZZZZ</name>
<dbReference type="SUPFAM" id="SSF53474">
    <property type="entry name" value="alpha/beta-Hydrolases"/>
    <property type="match status" value="1"/>
</dbReference>
<keyword evidence="2" id="KW-0378">Hydrolase</keyword>
<protein>
    <submittedName>
        <fullName evidence="2">2-hydroxymuconate semialdehyde hydrolase</fullName>
        <ecNumber evidence="2">3.7.1.9</ecNumber>
    </submittedName>
</protein>
<dbReference type="InterPro" id="IPR050266">
    <property type="entry name" value="AB_hydrolase_sf"/>
</dbReference>
<dbReference type="EC" id="3.7.1.9" evidence="2"/>
<sequence>MVNYSVQGLAQSCLALVDALQVSKVTLVGQGLGAMVALEAALRDPARIKRLLLCAGGPPLDEVSSAAWVAPRLAALEDGLSMEQIAERIVPMQTGRKAIPEGLRLIHRAMGEVHPLVYRHVLEALPRYQRTAAALRQVLAPTLLICGAQDPCTPPEAFEALAQVLPDASVTTLPGIGHWPQLEAPDDFDGLLLDFLQRERKLH</sequence>
<dbReference type="Gene3D" id="3.40.50.1820">
    <property type="entry name" value="alpha/beta hydrolase"/>
    <property type="match status" value="1"/>
</dbReference>
<comment type="caution">
    <text evidence="2">The sequence shown here is derived from an EMBL/GenBank/DDBJ whole genome shotgun (WGS) entry which is preliminary data.</text>
</comment>
<dbReference type="PRINTS" id="PR00111">
    <property type="entry name" value="ABHYDROLASE"/>
</dbReference>
<proteinExistence type="predicted"/>
<dbReference type="GO" id="GO:0018775">
    <property type="term" value="F:2-hydroxymuconate-semialdehyde hydrolase activity"/>
    <property type="evidence" value="ECO:0007669"/>
    <property type="project" value="UniProtKB-EC"/>
</dbReference>
<dbReference type="AlphaFoldDB" id="A0A645GBL4"/>
<evidence type="ECO:0000259" key="1">
    <source>
        <dbReference type="Pfam" id="PF12697"/>
    </source>
</evidence>
<organism evidence="2">
    <name type="scientific">bioreactor metagenome</name>
    <dbReference type="NCBI Taxonomy" id="1076179"/>
    <lineage>
        <taxon>unclassified sequences</taxon>
        <taxon>metagenomes</taxon>
        <taxon>ecological metagenomes</taxon>
    </lineage>
</organism>
<dbReference type="InterPro" id="IPR029058">
    <property type="entry name" value="AB_hydrolase_fold"/>
</dbReference>
<feature type="domain" description="AB hydrolase-1" evidence="1">
    <location>
        <begin position="11"/>
        <end position="188"/>
    </location>
</feature>
<dbReference type="Pfam" id="PF12697">
    <property type="entry name" value="Abhydrolase_6"/>
    <property type="match status" value="1"/>
</dbReference>
<evidence type="ECO:0000313" key="2">
    <source>
        <dbReference type="EMBL" id="MPN23440.1"/>
    </source>
</evidence>
<accession>A0A645GBL4</accession>
<dbReference type="EMBL" id="VSSQ01071936">
    <property type="protein sequence ID" value="MPN23440.1"/>
    <property type="molecule type" value="Genomic_DNA"/>
</dbReference>
<gene>
    <name evidence="2" type="primary">xylF_6</name>
    <name evidence="2" type="ORF">SDC9_170828</name>
</gene>
<dbReference type="InterPro" id="IPR000073">
    <property type="entry name" value="AB_hydrolase_1"/>
</dbReference>
<reference evidence="2" key="1">
    <citation type="submission" date="2019-08" db="EMBL/GenBank/DDBJ databases">
        <authorList>
            <person name="Kucharzyk K."/>
            <person name="Murdoch R.W."/>
            <person name="Higgins S."/>
            <person name="Loffler F."/>
        </authorList>
    </citation>
    <scope>NUCLEOTIDE SEQUENCE</scope>
</reference>